<reference evidence="1" key="2">
    <citation type="journal article" date="2022" name="New Phytol.">
        <title>Evolutionary transition to the ectomycorrhizal habit in the genomes of a hyperdiverse lineage of mushroom-forming fungi.</title>
        <authorList>
            <person name="Looney B."/>
            <person name="Miyauchi S."/>
            <person name="Morin E."/>
            <person name="Drula E."/>
            <person name="Courty P.E."/>
            <person name="Kohler A."/>
            <person name="Kuo A."/>
            <person name="LaButti K."/>
            <person name="Pangilinan J."/>
            <person name="Lipzen A."/>
            <person name="Riley R."/>
            <person name="Andreopoulos W."/>
            <person name="He G."/>
            <person name="Johnson J."/>
            <person name="Nolan M."/>
            <person name="Tritt A."/>
            <person name="Barry K.W."/>
            <person name="Grigoriev I.V."/>
            <person name="Nagy L.G."/>
            <person name="Hibbett D."/>
            <person name="Henrissat B."/>
            <person name="Matheny P.B."/>
            <person name="Labbe J."/>
            <person name="Martin F.M."/>
        </authorList>
    </citation>
    <scope>NUCLEOTIDE SEQUENCE</scope>
    <source>
        <strain evidence="1">FP105234-sp</strain>
    </source>
</reference>
<evidence type="ECO:0000313" key="2">
    <source>
        <dbReference type="Proteomes" id="UP000814033"/>
    </source>
</evidence>
<dbReference type="EMBL" id="MU275871">
    <property type="protein sequence ID" value="KAI0049645.1"/>
    <property type="molecule type" value="Genomic_DNA"/>
</dbReference>
<comment type="caution">
    <text evidence="1">The sequence shown here is derived from an EMBL/GenBank/DDBJ whole genome shotgun (WGS) entry which is preliminary data.</text>
</comment>
<proteinExistence type="predicted"/>
<dbReference type="Proteomes" id="UP000814033">
    <property type="component" value="Unassembled WGS sequence"/>
</dbReference>
<organism evidence="1 2">
    <name type="scientific">Auriscalpium vulgare</name>
    <dbReference type="NCBI Taxonomy" id="40419"/>
    <lineage>
        <taxon>Eukaryota</taxon>
        <taxon>Fungi</taxon>
        <taxon>Dikarya</taxon>
        <taxon>Basidiomycota</taxon>
        <taxon>Agaricomycotina</taxon>
        <taxon>Agaricomycetes</taxon>
        <taxon>Russulales</taxon>
        <taxon>Auriscalpiaceae</taxon>
        <taxon>Auriscalpium</taxon>
    </lineage>
</organism>
<sequence length="362" mass="41157">MIDRGWRRSGTYCYKPDLRTSCCPQYTIRLDTAAFEASKSQRKLINRWTRHVVGDGDTLGTKISSASKPKSSAQIFSLEDALHASEKTFAGDDAVHAFEVTLELSSFTEEKFTLYQSYEASIHKKPNKDRSNFKAFLVDSPLHRQPIPYTAPPADHLPTHYGLHHQMYRLDGRLIGMGIIDILPNCVSSVYFMWEAEFEKFSLGKLSALREISLAREIHNAGMLHMKYLYMGYYIHTCQKMKYKGEYGPSYLADPEDWSWHPLAMCKKLLDRNRYASFAHPDHTVASSLNENERKQTFVGPDLSSEDLSRVYVVHVGQGRPTAILATASPEWTLPEMRQAITACVRALGIELANDIIFYNGL</sequence>
<accession>A0ACB8S0X3</accession>
<gene>
    <name evidence="1" type="ORF">FA95DRAFT_1556740</name>
</gene>
<name>A0ACB8S0X3_9AGAM</name>
<evidence type="ECO:0000313" key="1">
    <source>
        <dbReference type="EMBL" id="KAI0049645.1"/>
    </source>
</evidence>
<protein>
    <submittedName>
        <fullName evidence="1">Uncharacterized protein</fullName>
    </submittedName>
</protein>
<keyword evidence="2" id="KW-1185">Reference proteome</keyword>
<reference evidence="1" key="1">
    <citation type="submission" date="2021-02" db="EMBL/GenBank/DDBJ databases">
        <authorList>
            <consortium name="DOE Joint Genome Institute"/>
            <person name="Ahrendt S."/>
            <person name="Looney B.P."/>
            <person name="Miyauchi S."/>
            <person name="Morin E."/>
            <person name="Drula E."/>
            <person name="Courty P.E."/>
            <person name="Chicoki N."/>
            <person name="Fauchery L."/>
            <person name="Kohler A."/>
            <person name="Kuo A."/>
            <person name="Labutti K."/>
            <person name="Pangilinan J."/>
            <person name="Lipzen A."/>
            <person name="Riley R."/>
            <person name="Andreopoulos W."/>
            <person name="He G."/>
            <person name="Johnson J."/>
            <person name="Barry K.W."/>
            <person name="Grigoriev I.V."/>
            <person name="Nagy L."/>
            <person name="Hibbett D."/>
            <person name="Henrissat B."/>
            <person name="Matheny P.B."/>
            <person name="Labbe J."/>
            <person name="Martin F."/>
        </authorList>
    </citation>
    <scope>NUCLEOTIDE SEQUENCE</scope>
    <source>
        <strain evidence="1">FP105234-sp</strain>
    </source>
</reference>